<proteinExistence type="predicted"/>
<accession>A0A9Q0EG85</accession>
<reference evidence="2" key="1">
    <citation type="submission" date="2022-07" db="EMBL/GenBank/DDBJ databases">
        <title>Chromosome-level genome of Muraenolepis orangiensis.</title>
        <authorList>
            <person name="Kim J."/>
        </authorList>
    </citation>
    <scope>NUCLEOTIDE SEQUENCE</scope>
    <source>
        <strain evidence="2">KU_S4_2022</strain>
        <tissue evidence="2">Muscle</tissue>
    </source>
</reference>
<evidence type="ECO:0000256" key="1">
    <source>
        <dbReference type="PROSITE-ProRule" id="PRU00023"/>
    </source>
</evidence>
<dbReference type="Proteomes" id="UP001148018">
    <property type="component" value="Unassembled WGS sequence"/>
</dbReference>
<keyword evidence="3" id="KW-1185">Reference proteome</keyword>
<evidence type="ECO:0000313" key="3">
    <source>
        <dbReference type="Proteomes" id="UP001148018"/>
    </source>
</evidence>
<dbReference type="InterPro" id="IPR002110">
    <property type="entry name" value="Ankyrin_rpt"/>
</dbReference>
<dbReference type="PANTHER" id="PTHR24127:SF1">
    <property type="entry name" value="ANKYRIN REPEAT AND EF-HAND DOMAIN-CONTAINING PROTEIN 1"/>
    <property type="match status" value="1"/>
</dbReference>
<sequence>MSGPVAVGRLQTLQVYRFLQCVHQGDKEYIHKMVVLGVKNLLNMREPKEGISALHLAATNNYMGEKNTHLELPPPGFLLSLGSQPNTQDHKGRTPAMLAAEQGHEPALTLLAENHADMNLLDAEGKVSGIMASER</sequence>
<name>A0A9Q0EG85_9TELE</name>
<keyword evidence="1" id="KW-0040">ANK repeat</keyword>
<dbReference type="SUPFAM" id="SSF48403">
    <property type="entry name" value="Ankyrin repeat"/>
    <property type="match status" value="1"/>
</dbReference>
<protein>
    <submittedName>
        <fullName evidence="2">Uncharacterized protein</fullName>
    </submittedName>
</protein>
<dbReference type="Gene3D" id="1.25.40.20">
    <property type="entry name" value="Ankyrin repeat-containing domain"/>
    <property type="match status" value="1"/>
</dbReference>
<feature type="repeat" description="ANK" evidence="1">
    <location>
        <begin position="91"/>
        <end position="123"/>
    </location>
</feature>
<comment type="caution">
    <text evidence="2">The sequence shown here is derived from an EMBL/GenBank/DDBJ whole genome shotgun (WGS) entry which is preliminary data.</text>
</comment>
<dbReference type="AlphaFoldDB" id="A0A9Q0EG85"/>
<gene>
    <name evidence="2" type="ORF">NHX12_025744</name>
</gene>
<evidence type="ECO:0000313" key="2">
    <source>
        <dbReference type="EMBL" id="KAJ3606224.1"/>
    </source>
</evidence>
<dbReference type="PROSITE" id="PS50297">
    <property type="entry name" value="ANK_REP_REGION"/>
    <property type="match status" value="1"/>
</dbReference>
<dbReference type="OrthoDB" id="539213at2759"/>
<dbReference type="EMBL" id="JANIIK010000042">
    <property type="protein sequence ID" value="KAJ3606224.1"/>
    <property type="molecule type" value="Genomic_DNA"/>
</dbReference>
<dbReference type="Pfam" id="PF12796">
    <property type="entry name" value="Ank_2"/>
    <property type="match status" value="1"/>
</dbReference>
<dbReference type="InterPro" id="IPR052801">
    <property type="entry name" value="Ankyrin-EF-hand"/>
</dbReference>
<dbReference type="InterPro" id="IPR036770">
    <property type="entry name" value="Ankyrin_rpt-contain_sf"/>
</dbReference>
<dbReference type="PANTHER" id="PTHR24127">
    <property type="entry name" value="ANKYRIN REPEAT AND EF-HAND DOMAIN-CONTAINING PROTEIN 1"/>
    <property type="match status" value="1"/>
</dbReference>
<organism evidence="2 3">
    <name type="scientific">Muraenolepis orangiensis</name>
    <name type="common">Patagonian moray cod</name>
    <dbReference type="NCBI Taxonomy" id="630683"/>
    <lineage>
        <taxon>Eukaryota</taxon>
        <taxon>Metazoa</taxon>
        <taxon>Chordata</taxon>
        <taxon>Craniata</taxon>
        <taxon>Vertebrata</taxon>
        <taxon>Euteleostomi</taxon>
        <taxon>Actinopterygii</taxon>
        <taxon>Neopterygii</taxon>
        <taxon>Teleostei</taxon>
        <taxon>Neoteleostei</taxon>
        <taxon>Acanthomorphata</taxon>
        <taxon>Zeiogadaria</taxon>
        <taxon>Gadariae</taxon>
        <taxon>Gadiformes</taxon>
        <taxon>Muraenolepidoidei</taxon>
        <taxon>Muraenolepididae</taxon>
        <taxon>Muraenolepis</taxon>
    </lineage>
</organism>
<dbReference type="PROSITE" id="PS50088">
    <property type="entry name" value="ANK_REPEAT"/>
    <property type="match status" value="1"/>
</dbReference>